<proteinExistence type="predicted"/>
<reference evidence="2 3" key="1">
    <citation type="journal article" date="2022" name="Genome Biol. Evol.">
        <title>Host diet, physiology and behaviors set the stage for Lachnospiraceae cladogenesis.</title>
        <authorList>
            <person name="Vera-Ponce De Leon A."/>
            <person name="Schneider M."/>
            <person name="Jahnes B.C."/>
            <person name="Sadowski V."/>
            <person name="Camuy-Velez L.A."/>
            <person name="Duan J."/>
            <person name="Sabree Z.L."/>
        </authorList>
    </citation>
    <scope>NUCLEOTIDE SEQUENCE [LARGE SCALE GENOMIC DNA]</scope>
    <source>
        <strain evidence="2 3">PAL113</strain>
    </source>
</reference>
<evidence type="ECO:0000313" key="2">
    <source>
        <dbReference type="EMBL" id="MCP1101725.1"/>
    </source>
</evidence>
<evidence type="ECO:0000256" key="1">
    <source>
        <dbReference type="SAM" id="Phobius"/>
    </source>
</evidence>
<protein>
    <submittedName>
        <fullName evidence="2">DUF2085 domain-containing protein</fullName>
    </submittedName>
</protein>
<accession>A0ABT1E7B0</accession>
<dbReference type="Proteomes" id="UP001523566">
    <property type="component" value="Unassembled WGS sequence"/>
</dbReference>
<dbReference type="EMBL" id="JAMZFW010000005">
    <property type="protein sequence ID" value="MCP1101725.1"/>
    <property type="molecule type" value="Genomic_DNA"/>
</dbReference>
<dbReference type="InterPro" id="IPR019206">
    <property type="entry name" value="DUF2085_TM"/>
</dbReference>
<feature type="transmembrane region" description="Helical" evidence="1">
    <location>
        <begin position="51"/>
        <end position="73"/>
    </location>
</feature>
<keyword evidence="1" id="KW-0472">Membrane</keyword>
<sequence length="124" mass="13779">MSKLRQSILKTLRIIGNHSGCHQLPERSFFYKGKQFPVCARCTGVAIGQMVAVIAGVFLRIPLALSLSLLGIMGIDWGIQELKIKKSTNIRRLITGALGGFGVVGVYFAMFRFLIGKFHKYFSQ</sequence>
<keyword evidence="3" id="KW-1185">Reference proteome</keyword>
<gene>
    <name evidence="2" type="ORF">NK125_04755</name>
</gene>
<name>A0ABT1E7B0_9FIRM</name>
<organism evidence="2 3">
    <name type="scientific">Aequitasia blattaphilus</name>
    <dbReference type="NCBI Taxonomy" id="2949332"/>
    <lineage>
        <taxon>Bacteria</taxon>
        <taxon>Bacillati</taxon>
        <taxon>Bacillota</taxon>
        <taxon>Clostridia</taxon>
        <taxon>Lachnospirales</taxon>
        <taxon>Lachnospiraceae</taxon>
        <taxon>Aequitasia</taxon>
    </lineage>
</organism>
<dbReference type="RefSeq" id="WP_262065514.1">
    <property type="nucleotide sequence ID" value="NZ_JAMXOD010000005.1"/>
</dbReference>
<keyword evidence="1" id="KW-1133">Transmembrane helix</keyword>
<feature type="transmembrane region" description="Helical" evidence="1">
    <location>
        <begin position="93"/>
        <end position="115"/>
    </location>
</feature>
<comment type="caution">
    <text evidence="2">The sequence shown here is derived from an EMBL/GenBank/DDBJ whole genome shotgun (WGS) entry which is preliminary data.</text>
</comment>
<evidence type="ECO:0000313" key="3">
    <source>
        <dbReference type="Proteomes" id="UP001523566"/>
    </source>
</evidence>
<dbReference type="Pfam" id="PF09858">
    <property type="entry name" value="DUF2085"/>
    <property type="match status" value="1"/>
</dbReference>
<keyword evidence="1" id="KW-0812">Transmembrane</keyword>